<proteinExistence type="predicted"/>
<sequence length="1051" mass="114807">MRRRLWVPLCSPQWAGRCRGVNFIADAPDSAEECEGAGDVALQRLVHSLGFELRDMDQLVRSLATGEKPPAGASEKNSSTPRTRLADACMKLPVLLPLFCKVAIGRQGLSAPSASDGTAAGSLMNRESGNCEVAALLHRCALRTEANLHTRQVKHLSEIELRGGALATLSLALWESLRVLRREGKRRWRDLGEGGTAETNQLHAWRYDGLKMHVEAFASLDDTCRSVFGMTVEAGPGKPGDAACRQTLCLCATTVISMTVSVADELHWHFSRPSVRQRGGKEVLLLERRVNDCVASIWSAAHAFLAGVVEGATPFAEGAEHVSQLSPVLFAVECLLAVMEGSSNLPCSGEVPDGGCAFAPMVMWLLLTASSLPHAPPLKLERRFVSCLQQLWQKMAPPLERSSNDKVMTHRTVHASLNLRYAHLRGELQVGEGDKFFELNPEKSLLLLRLLERIVSKFAAWQGNGATATASMVMPHAVLCRTVLEMEVEIYFAACKKTGRELTIPTDISRAGVGARRAGAAADVQWEAVLQAASSLRVAVSSLVHTYLRMYASHDTSAVTQVYEEKGDVSFIECSVYRFVRGISTSFFPLLRRHYIDSAGTAVLTSSLHCFLALKQVSDLMDGDGEERRRGVKSAFRVCGVSLSQATEVAFFLSLYRRDHQSLLGGGLGGSVDAIDGSVVSSYVKEVLFALDHNTAKQLWHLRSKKVLRCFTGMSCAGELADERQERRQAQSILSVVHAHVLHPSFLWMPLFQLQEMVFVLCQNRELTEGLQQRLKSSDADDAAASALVRVGSVGGTLRHFGRALGYVALRLYVVTNVLRCYRDGLRREERPARLPSGEASSPAKQQRVWARNMARTLHKSFPGLAAEVEGLDRTRRTHLKRANHCILARLEATCLLAVRHSLLFHVKKQRRRRSAKKTMQRLMDADAATDGSVGAATQSEGAAVVDTLTIHAKRSSATTPLGFSLYGERPAIRRLSGLDHRAGPDDGSTGKNANDTPFSVALRAAGVGEPCSVVGWRVVQIDGTEVTNSRDVVALLRGKHVFSMTLAPPA</sequence>
<dbReference type="AlphaFoldDB" id="A0A422Q566"/>
<dbReference type="OrthoDB" id="243665at2759"/>
<reference evidence="1 2" key="1">
    <citation type="journal article" date="2018" name="BMC Genomics">
        <title>Genomic comparison of Trypanosoma conorhini and Trypanosoma rangeli to Trypanosoma cruzi strains of high and low virulence.</title>
        <authorList>
            <person name="Bradwell K.R."/>
            <person name="Koparde V.N."/>
            <person name="Matveyev A.V."/>
            <person name="Serrano M.G."/>
            <person name="Alves J.M."/>
            <person name="Parikh H."/>
            <person name="Huang B."/>
            <person name="Lee V."/>
            <person name="Espinosa-Alvarez O."/>
            <person name="Ortiz P.A."/>
            <person name="Costa-Martins A.G."/>
            <person name="Teixeira M.M."/>
            <person name="Buck G.A."/>
        </authorList>
    </citation>
    <scope>NUCLEOTIDE SEQUENCE [LARGE SCALE GENOMIC DNA]</scope>
    <source>
        <strain evidence="1 2">025E</strain>
    </source>
</reference>
<comment type="caution">
    <text evidence="1">The sequence shown here is derived from an EMBL/GenBank/DDBJ whole genome shotgun (WGS) entry which is preliminary data.</text>
</comment>
<protein>
    <submittedName>
        <fullName evidence="1">Uncharacterized protein</fullName>
    </submittedName>
</protein>
<gene>
    <name evidence="1" type="ORF">Tco025E_02332</name>
</gene>
<keyword evidence="2" id="KW-1185">Reference proteome</keyword>
<organism evidence="1 2">
    <name type="scientific">Trypanosoma conorhini</name>
    <dbReference type="NCBI Taxonomy" id="83891"/>
    <lineage>
        <taxon>Eukaryota</taxon>
        <taxon>Discoba</taxon>
        <taxon>Euglenozoa</taxon>
        <taxon>Kinetoplastea</taxon>
        <taxon>Metakinetoplastina</taxon>
        <taxon>Trypanosomatida</taxon>
        <taxon>Trypanosomatidae</taxon>
        <taxon>Trypanosoma</taxon>
    </lineage>
</organism>
<dbReference type="RefSeq" id="XP_029230624.1">
    <property type="nucleotide sequence ID" value="XM_029369260.1"/>
</dbReference>
<dbReference type="GeneID" id="40315943"/>
<dbReference type="EMBL" id="MKKU01000091">
    <property type="protein sequence ID" value="RNF25099.1"/>
    <property type="molecule type" value="Genomic_DNA"/>
</dbReference>
<name>A0A422Q566_9TRYP</name>
<accession>A0A422Q566</accession>
<evidence type="ECO:0000313" key="1">
    <source>
        <dbReference type="EMBL" id="RNF25099.1"/>
    </source>
</evidence>
<dbReference type="Proteomes" id="UP000284403">
    <property type="component" value="Unassembled WGS sequence"/>
</dbReference>
<evidence type="ECO:0000313" key="2">
    <source>
        <dbReference type="Proteomes" id="UP000284403"/>
    </source>
</evidence>